<evidence type="ECO:0000313" key="3">
    <source>
        <dbReference type="EMBL" id="KIL71489.1"/>
    </source>
</evidence>
<comment type="similarity">
    <text evidence="1">Belongs to the short-chain dehydrogenases/reductases (SDR) family.</text>
</comment>
<proteinExistence type="inferred from homology"/>
<dbReference type="Gene3D" id="3.40.50.720">
    <property type="entry name" value="NAD(P)-binding Rossmann-like Domain"/>
    <property type="match status" value="2"/>
</dbReference>
<name>A0A0C2TVV3_AMAMK</name>
<dbReference type="GO" id="GO:0016614">
    <property type="term" value="F:oxidoreductase activity, acting on CH-OH group of donors"/>
    <property type="evidence" value="ECO:0007669"/>
    <property type="project" value="UniProtKB-ARBA"/>
</dbReference>
<dbReference type="AlphaFoldDB" id="A0A0C2TVV3"/>
<dbReference type="InterPro" id="IPR036291">
    <property type="entry name" value="NAD(P)-bd_dom_sf"/>
</dbReference>
<organism evidence="3 4">
    <name type="scientific">Amanita muscaria (strain Koide BX008)</name>
    <dbReference type="NCBI Taxonomy" id="946122"/>
    <lineage>
        <taxon>Eukaryota</taxon>
        <taxon>Fungi</taxon>
        <taxon>Dikarya</taxon>
        <taxon>Basidiomycota</taxon>
        <taxon>Agaricomycotina</taxon>
        <taxon>Agaricomycetes</taxon>
        <taxon>Agaricomycetidae</taxon>
        <taxon>Agaricales</taxon>
        <taxon>Pluteineae</taxon>
        <taxon>Amanitaceae</taxon>
        <taxon>Amanita</taxon>
    </lineage>
</organism>
<dbReference type="STRING" id="946122.A0A0C2TVV3"/>
<dbReference type="HOGENOM" id="CLU_1414812_0_0_1"/>
<dbReference type="EMBL" id="KN818222">
    <property type="protein sequence ID" value="KIL71489.1"/>
    <property type="molecule type" value="Genomic_DNA"/>
</dbReference>
<dbReference type="PANTHER" id="PTHR48107:SF16">
    <property type="entry name" value="NADPH-DEPENDENT ALDEHYDE REDUCTASE 1, CHLOROPLASTIC"/>
    <property type="match status" value="1"/>
</dbReference>
<protein>
    <submittedName>
        <fullName evidence="3">Uncharacterized protein</fullName>
    </submittedName>
</protein>
<keyword evidence="2" id="KW-0560">Oxidoreductase</keyword>
<reference evidence="3 4" key="1">
    <citation type="submission" date="2014-04" db="EMBL/GenBank/DDBJ databases">
        <title>Evolutionary Origins and Diversification of the Mycorrhizal Mutualists.</title>
        <authorList>
            <consortium name="DOE Joint Genome Institute"/>
            <consortium name="Mycorrhizal Genomics Consortium"/>
            <person name="Kohler A."/>
            <person name="Kuo A."/>
            <person name="Nagy L.G."/>
            <person name="Floudas D."/>
            <person name="Copeland A."/>
            <person name="Barry K.W."/>
            <person name="Cichocki N."/>
            <person name="Veneault-Fourrey C."/>
            <person name="LaButti K."/>
            <person name="Lindquist E.A."/>
            <person name="Lipzen A."/>
            <person name="Lundell T."/>
            <person name="Morin E."/>
            <person name="Murat C."/>
            <person name="Riley R."/>
            <person name="Ohm R."/>
            <person name="Sun H."/>
            <person name="Tunlid A."/>
            <person name="Henrissat B."/>
            <person name="Grigoriev I.V."/>
            <person name="Hibbett D.S."/>
            <person name="Martin F."/>
        </authorList>
    </citation>
    <scope>NUCLEOTIDE SEQUENCE [LARGE SCALE GENOMIC DNA]</scope>
    <source>
        <strain evidence="3 4">Koide BX008</strain>
    </source>
</reference>
<evidence type="ECO:0000256" key="1">
    <source>
        <dbReference type="ARBA" id="ARBA00006484"/>
    </source>
</evidence>
<dbReference type="InParanoid" id="A0A0C2TVV3"/>
<dbReference type="SUPFAM" id="SSF51735">
    <property type="entry name" value="NAD(P)-binding Rossmann-fold domains"/>
    <property type="match status" value="1"/>
</dbReference>
<evidence type="ECO:0000313" key="4">
    <source>
        <dbReference type="Proteomes" id="UP000054549"/>
    </source>
</evidence>
<dbReference type="InterPro" id="IPR002347">
    <property type="entry name" value="SDR_fam"/>
</dbReference>
<sequence>MQLELSTASLNFGTTMASRPLSSTKGADKLKGKTAIITGGDSGIGRAVAIMFAHEDCRGVTISQRLAVTDATKGAIVSFTRSLAAQLMSKGIRVNAIAPGPVLTALQPASRSAENMEGWGVGTPLHGRAGQPAELAYVFIQRFKPHDWTSPAHQQWETHWCFLNTRVYSITVCYTTTKSNTKRNHYMMFMSS</sequence>
<dbReference type="PANTHER" id="PTHR48107">
    <property type="entry name" value="NADPH-DEPENDENT ALDEHYDE REDUCTASE-LIKE PROTEIN, CHLOROPLASTIC-RELATED"/>
    <property type="match status" value="1"/>
</dbReference>
<evidence type="ECO:0000256" key="2">
    <source>
        <dbReference type="ARBA" id="ARBA00023002"/>
    </source>
</evidence>
<keyword evidence="4" id="KW-1185">Reference proteome</keyword>
<dbReference type="OrthoDB" id="47007at2759"/>
<dbReference type="Pfam" id="PF13561">
    <property type="entry name" value="adh_short_C2"/>
    <property type="match status" value="1"/>
</dbReference>
<dbReference type="Proteomes" id="UP000054549">
    <property type="component" value="Unassembled WGS sequence"/>
</dbReference>
<accession>A0A0C2TVV3</accession>
<gene>
    <name evidence="3" type="ORF">M378DRAFT_223195</name>
</gene>